<dbReference type="RefSeq" id="XP_058303278.1">
    <property type="nucleotide sequence ID" value="XM_058456379.1"/>
</dbReference>
<name>A0A9W9J5A5_9EURO</name>
<dbReference type="EMBL" id="JAPQKR010000016">
    <property type="protein sequence ID" value="KAJ5190338.1"/>
    <property type="molecule type" value="Genomic_DNA"/>
</dbReference>
<accession>A0A9W9J5A5</accession>
<proteinExistence type="predicted"/>
<dbReference type="Proteomes" id="UP001150904">
    <property type="component" value="Unassembled WGS sequence"/>
</dbReference>
<dbReference type="GeneID" id="83183680"/>
<reference evidence="2" key="2">
    <citation type="journal article" date="2023" name="IMA Fungus">
        <title>Comparative genomic study of the Penicillium genus elucidates a diverse pangenome and 15 lateral gene transfer events.</title>
        <authorList>
            <person name="Petersen C."/>
            <person name="Sorensen T."/>
            <person name="Nielsen M.R."/>
            <person name="Sondergaard T.E."/>
            <person name="Sorensen J.L."/>
            <person name="Fitzpatrick D.A."/>
            <person name="Frisvad J.C."/>
            <person name="Nielsen K.L."/>
        </authorList>
    </citation>
    <scope>NUCLEOTIDE SEQUENCE</scope>
    <source>
        <strain evidence="2">IBT 15544</strain>
    </source>
</reference>
<comment type="caution">
    <text evidence="2">The sequence shown here is derived from an EMBL/GenBank/DDBJ whole genome shotgun (WGS) entry which is preliminary data.</text>
</comment>
<feature type="region of interest" description="Disordered" evidence="1">
    <location>
        <begin position="86"/>
        <end position="111"/>
    </location>
</feature>
<feature type="region of interest" description="Disordered" evidence="1">
    <location>
        <begin position="250"/>
        <end position="362"/>
    </location>
</feature>
<keyword evidence="3" id="KW-1185">Reference proteome</keyword>
<organism evidence="2 3">
    <name type="scientific">Penicillium cinerascens</name>
    <dbReference type="NCBI Taxonomy" id="70096"/>
    <lineage>
        <taxon>Eukaryota</taxon>
        <taxon>Fungi</taxon>
        <taxon>Dikarya</taxon>
        <taxon>Ascomycota</taxon>
        <taxon>Pezizomycotina</taxon>
        <taxon>Eurotiomycetes</taxon>
        <taxon>Eurotiomycetidae</taxon>
        <taxon>Eurotiales</taxon>
        <taxon>Aspergillaceae</taxon>
        <taxon>Penicillium</taxon>
    </lineage>
</organism>
<protein>
    <recommendedName>
        <fullName evidence="4">Myb-like domain-containing protein</fullName>
    </recommendedName>
</protein>
<gene>
    <name evidence="2" type="ORF">N7498_009323</name>
</gene>
<evidence type="ECO:0000313" key="2">
    <source>
        <dbReference type="EMBL" id="KAJ5190338.1"/>
    </source>
</evidence>
<evidence type="ECO:0000256" key="1">
    <source>
        <dbReference type="SAM" id="MobiDB-lite"/>
    </source>
</evidence>
<feature type="compositionally biased region" description="Low complexity" evidence="1">
    <location>
        <begin position="96"/>
        <end position="109"/>
    </location>
</feature>
<dbReference type="OrthoDB" id="10537120at2759"/>
<evidence type="ECO:0008006" key="4">
    <source>
        <dbReference type="Google" id="ProtNLM"/>
    </source>
</evidence>
<dbReference type="AlphaFoldDB" id="A0A9W9J5A5"/>
<evidence type="ECO:0000313" key="3">
    <source>
        <dbReference type="Proteomes" id="UP001150904"/>
    </source>
</evidence>
<reference evidence="2" key="1">
    <citation type="submission" date="2022-12" db="EMBL/GenBank/DDBJ databases">
        <authorList>
            <person name="Petersen C."/>
        </authorList>
    </citation>
    <scope>NUCLEOTIDE SEQUENCE</scope>
    <source>
        <strain evidence="2">IBT 15544</strain>
    </source>
</reference>
<feature type="compositionally biased region" description="Polar residues" evidence="1">
    <location>
        <begin position="276"/>
        <end position="287"/>
    </location>
</feature>
<sequence>MNAAQGQGQVPDYKKRVGSLDFVSRSEDRIYGDQAALRAKVQLVTETLQRYHPIFNEGKSFARHRSGLFSNTYASALEAKIRKNFDNRDPVGADPESSANSENESPNWSGMIRGTKEEHFQRVGGNESYQFRAQGHLIRVSGKERGYILRFPQDLLEPWPHEQDIGQEKQSILAGIGDMRMLTDDVEKLIKHKDQFISELEKRYYDICQYEADLSRPPESELVSVQPQIREPSLANSILVDARGDIDYGVPEEVGNTVADPSTQADTHEDTAGDAIQNNSTTGTASGTPPREIGNDMQAGARRDPSTRNAKRSNEGQDYGFTGTNFDYFNSSDSDEWMPDAPTTSLGRKRRRKSERGPYKSGEEKKHFFKFIGDRLDKDMGWVQIADEYNKEFGTNRSKSTLQGYHWREKAKRSKKGIQVRKYPFNHL</sequence>
<feature type="compositionally biased region" description="Polar residues" evidence="1">
    <location>
        <begin position="322"/>
        <end position="332"/>
    </location>
</feature>